<name>A0A7D8EP50_SALER</name>
<dbReference type="InterPro" id="IPR036063">
    <property type="entry name" value="Smr_dom_sf"/>
</dbReference>
<dbReference type="PANTHER" id="PTHR35562:SF2">
    <property type="entry name" value="DNA ENDONUCLEASE SMRA-RELATED"/>
    <property type="match status" value="1"/>
</dbReference>
<proteinExistence type="predicted"/>
<dbReference type="PANTHER" id="PTHR35562">
    <property type="entry name" value="DNA ENDONUCLEASE SMRA-RELATED"/>
    <property type="match status" value="1"/>
</dbReference>
<organism evidence="1 2">
    <name type="scientific">Salmonella enterica</name>
    <name type="common">Salmonella choleraesuis</name>
    <dbReference type="NCBI Taxonomy" id="28901"/>
    <lineage>
        <taxon>Bacteria</taxon>
        <taxon>Pseudomonadati</taxon>
        <taxon>Pseudomonadota</taxon>
        <taxon>Gammaproteobacteria</taxon>
        <taxon>Enterobacterales</taxon>
        <taxon>Enterobacteriaceae</taxon>
        <taxon>Salmonella</taxon>
    </lineage>
</organism>
<keyword evidence="1" id="KW-0540">Nuclease</keyword>
<evidence type="ECO:0000313" key="1">
    <source>
        <dbReference type="EMBL" id="SUF95665.1"/>
    </source>
</evidence>
<accession>A0A7D8EP50</accession>
<reference evidence="1 2" key="1">
    <citation type="submission" date="2018-06" db="EMBL/GenBank/DDBJ databases">
        <authorList>
            <consortium name="Pathogen Informatics"/>
            <person name="Doyle S."/>
        </authorList>
    </citation>
    <scope>NUCLEOTIDE SEQUENCE [LARGE SCALE GENOMIC DNA]</scope>
    <source>
        <strain evidence="1 2">NCTC6385</strain>
    </source>
</reference>
<keyword evidence="1" id="KW-0378">Hydrolase</keyword>
<dbReference type="EC" id="3.1.-.-" evidence="1"/>
<protein>
    <submittedName>
        <fullName evidence="1">DNA endonuclease SmrA</fullName>
        <ecNumber evidence="1">3.1.-.-</ecNumber>
    </submittedName>
</protein>
<dbReference type="Proteomes" id="UP000254463">
    <property type="component" value="Unassembled WGS sequence"/>
</dbReference>
<gene>
    <name evidence="1" type="primary">smrA_1</name>
    <name evidence="1" type="ORF">NCTC6385_02627</name>
</gene>
<dbReference type="Gene3D" id="3.30.1370.110">
    <property type="match status" value="1"/>
</dbReference>
<keyword evidence="1" id="KW-0255">Endonuclease</keyword>
<dbReference type="GO" id="GO:0004520">
    <property type="term" value="F:DNA endonuclease activity"/>
    <property type="evidence" value="ECO:0007669"/>
    <property type="project" value="TreeGrafter"/>
</dbReference>
<evidence type="ECO:0000313" key="2">
    <source>
        <dbReference type="Proteomes" id="UP000254463"/>
    </source>
</evidence>
<dbReference type="EMBL" id="UGWV01000002">
    <property type="protein sequence ID" value="SUF95665.1"/>
    <property type="molecule type" value="Genomic_DNA"/>
</dbReference>
<sequence>MNLDDKALFLDAMEDVQPLKRHTDVHWQPTRNLKTPQRIDTLQLDNFLTTGFLDILPLNEPLEFRREGLQQGVIDKLRSGKYPQQASLNLLRQPVETCRKNAVSFYPGGAERGVA</sequence>
<dbReference type="GO" id="GO:0016787">
    <property type="term" value="F:hydrolase activity"/>
    <property type="evidence" value="ECO:0007669"/>
    <property type="project" value="UniProtKB-KW"/>
</dbReference>
<dbReference type="AlphaFoldDB" id="A0A7D8EP50"/>